<evidence type="ECO:0000313" key="1">
    <source>
        <dbReference type="EMBL" id="QEO10560.1"/>
    </source>
</evidence>
<reference evidence="1 2" key="1">
    <citation type="submission" date="2019-09" db="EMBL/GenBank/DDBJ databases">
        <title>Genome sequencing of strain KACC 19322.</title>
        <authorList>
            <person name="Heo J."/>
            <person name="Kim S.-J."/>
            <person name="Kim J.-S."/>
            <person name="Hong S.-B."/>
            <person name="Kwon S.-W."/>
        </authorList>
    </citation>
    <scope>NUCLEOTIDE SEQUENCE [LARGE SCALE GENOMIC DNA]</scope>
    <source>
        <strain evidence="1 2">KACC 19322</strain>
    </source>
</reference>
<proteinExistence type="predicted"/>
<gene>
    <name evidence="1" type="ORF">FLP23_11445</name>
</gene>
<accession>A0A5C1YAD4</accession>
<dbReference type="EMBL" id="CP043504">
    <property type="protein sequence ID" value="QEO10560.1"/>
    <property type="molecule type" value="Genomic_DNA"/>
</dbReference>
<name>A0A5C1YAD4_9MICO</name>
<dbReference type="Proteomes" id="UP000322159">
    <property type="component" value="Chromosome"/>
</dbReference>
<protein>
    <submittedName>
        <fullName evidence="1">Uncharacterized protein</fullName>
    </submittedName>
</protein>
<dbReference type="RefSeq" id="WP_149325977.1">
    <property type="nucleotide sequence ID" value="NZ_CP043504.1"/>
</dbReference>
<keyword evidence="2" id="KW-1185">Reference proteome</keyword>
<evidence type="ECO:0000313" key="2">
    <source>
        <dbReference type="Proteomes" id="UP000322159"/>
    </source>
</evidence>
<dbReference type="AlphaFoldDB" id="A0A5C1YAD4"/>
<organism evidence="1 2">
    <name type="scientific">Protaetiibacter larvae</name>
    <dbReference type="NCBI Taxonomy" id="2592654"/>
    <lineage>
        <taxon>Bacteria</taxon>
        <taxon>Bacillati</taxon>
        <taxon>Actinomycetota</taxon>
        <taxon>Actinomycetes</taxon>
        <taxon>Micrococcales</taxon>
        <taxon>Microbacteriaceae</taxon>
        <taxon>Protaetiibacter</taxon>
    </lineage>
</organism>
<sequence length="122" mass="12840">MPALNRHEAIGHVDAIASRLKAAGVESSTLARLSRELKTEGPVTADRITLLQSLAMQFETVLLNAQALSLGDYNLPALRLLLSQAIPQSQDAEASRSAAEVHAAIAAALAPSPSRGYHPGHL</sequence>
<dbReference type="KEGG" id="lyk:FLP23_11445"/>